<organism evidence="2 3">
    <name type="scientific">Desmophyllum pertusum</name>
    <dbReference type="NCBI Taxonomy" id="174260"/>
    <lineage>
        <taxon>Eukaryota</taxon>
        <taxon>Metazoa</taxon>
        <taxon>Cnidaria</taxon>
        <taxon>Anthozoa</taxon>
        <taxon>Hexacorallia</taxon>
        <taxon>Scleractinia</taxon>
        <taxon>Caryophylliina</taxon>
        <taxon>Caryophylliidae</taxon>
        <taxon>Desmophyllum</taxon>
    </lineage>
</organism>
<gene>
    <name evidence="2" type="ORF">OS493_032187</name>
</gene>
<evidence type="ECO:0000313" key="2">
    <source>
        <dbReference type="EMBL" id="KAJ7389331.1"/>
    </source>
</evidence>
<comment type="caution">
    <text evidence="2">The sequence shown here is derived from an EMBL/GenBank/DDBJ whole genome shotgun (WGS) entry which is preliminary data.</text>
</comment>
<evidence type="ECO:0000256" key="1">
    <source>
        <dbReference type="SAM" id="MobiDB-lite"/>
    </source>
</evidence>
<protein>
    <submittedName>
        <fullName evidence="2">Uncharacterized protein</fullName>
    </submittedName>
</protein>
<sequence length="260" mass="27955">MLPSREPGGQDIHASNVTATTNHGGQRTCFAKNQYNLEIPASGVNQEAASAHGSIVTVWHAMTATSVHVETSVAVASAPPRLSTCNSDYNHQTVNPSNQCQWCDLYDAATRANSAWTNRPTVPCDDAKNCTKQDTCKLAVVQGWVTLVNHLTLHQVVSGLLSVWCNGLYGTCPGAVTDNIVLKTGSLQTMNSKFQSGSTYQSIIDRLFLKISGFSVSCGQIHLRWSVLPGTSTCSFNSPVSGNLKKHQCAPYSPWANASR</sequence>
<feature type="compositionally biased region" description="Polar residues" evidence="1">
    <location>
        <begin position="13"/>
        <end position="25"/>
    </location>
</feature>
<proteinExistence type="predicted"/>
<dbReference type="Proteomes" id="UP001163046">
    <property type="component" value="Unassembled WGS sequence"/>
</dbReference>
<reference evidence="2" key="1">
    <citation type="submission" date="2023-01" db="EMBL/GenBank/DDBJ databases">
        <title>Genome assembly of the deep-sea coral Lophelia pertusa.</title>
        <authorList>
            <person name="Herrera S."/>
            <person name="Cordes E."/>
        </authorList>
    </citation>
    <scope>NUCLEOTIDE SEQUENCE</scope>
    <source>
        <strain evidence="2">USNM1676648</strain>
        <tissue evidence="2">Polyp</tissue>
    </source>
</reference>
<evidence type="ECO:0000313" key="3">
    <source>
        <dbReference type="Proteomes" id="UP001163046"/>
    </source>
</evidence>
<dbReference type="EMBL" id="MU825435">
    <property type="protein sequence ID" value="KAJ7389331.1"/>
    <property type="molecule type" value="Genomic_DNA"/>
</dbReference>
<name>A0A9W9ZWT3_9CNID</name>
<keyword evidence="3" id="KW-1185">Reference proteome</keyword>
<dbReference type="AlphaFoldDB" id="A0A9W9ZWT3"/>
<accession>A0A9W9ZWT3</accession>
<feature type="region of interest" description="Disordered" evidence="1">
    <location>
        <begin position="1"/>
        <end position="25"/>
    </location>
</feature>